<feature type="chain" id="PRO_5020918574" description="Fungal lipase-type domain-containing protein" evidence="1">
    <location>
        <begin position="18"/>
        <end position="332"/>
    </location>
</feature>
<evidence type="ECO:0000256" key="1">
    <source>
        <dbReference type="SAM" id="SignalP"/>
    </source>
</evidence>
<dbReference type="Gene3D" id="3.40.50.1820">
    <property type="entry name" value="alpha/beta hydrolase"/>
    <property type="match status" value="1"/>
</dbReference>
<organism evidence="3 4">
    <name type="scientific">Steinernema carpocapsae</name>
    <name type="common">Entomopathogenic nematode</name>
    <dbReference type="NCBI Taxonomy" id="34508"/>
    <lineage>
        <taxon>Eukaryota</taxon>
        <taxon>Metazoa</taxon>
        <taxon>Ecdysozoa</taxon>
        <taxon>Nematoda</taxon>
        <taxon>Chromadorea</taxon>
        <taxon>Rhabditida</taxon>
        <taxon>Tylenchina</taxon>
        <taxon>Panagrolaimomorpha</taxon>
        <taxon>Strongyloidoidea</taxon>
        <taxon>Steinernematidae</taxon>
        <taxon>Steinernema</taxon>
    </lineage>
</organism>
<reference evidence="3 4" key="2">
    <citation type="journal article" date="2019" name="G3 (Bethesda)">
        <title>Hybrid Assembly of the Genome of the Entomopathogenic Nematode Steinernema carpocapsae Identifies the X-Chromosome.</title>
        <authorList>
            <person name="Serra L."/>
            <person name="Macchietto M."/>
            <person name="Macias-Munoz A."/>
            <person name="McGill C.J."/>
            <person name="Rodriguez I.M."/>
            <person name="Rodriguez B."/>
            <person name="Murad R."/>
            <person name="Mortazavi A."/>
        </authorList>
    </citation>
    <scope>NUCLEOTIDE SEQUENCE [LARGE SCALE GENOMIC DNA]</scope>
    <source>
        <strain evidence="3 4">ALL</strain>
    </source>
</reference>
<feature type="domain" description="Fungal lipase-type" evidence="2">
    <location>
        <begin position="80"/>
        <end position="220"/>
    </location>
</feature>
<evidence type="ECO:0000259" key="2">
    <source>
        <dbReference type="Pfam" id="PF01764"/>
    </source>
</evidence>
<gene>
    <name evidence="3" type="ORF">L596_010744</name>
</gene>
<accession>A0A4U5PJI4</accession>
<protein>
    <recommendedName>
        <fullName evidence="2">Fungal lipase-type domain-containing protein</fullName>
    </recommendedName>
</protein>
<dbReference type="Pfam" id="PF01764">
    <property type="entry name" value="Lipase_3"/>
    <property type="match status" value="1"/>
</dbReference>
<comment type="caution">
    <text evidence="3">The sequence shown here is derived from an EMBL/GenBank/DDBJ whole genome shotgun (WGS) entry which is preliminary data.</text>
</comment>
<dbReference type="GO" id="GO:0006629">
    <property type="term" value="P:lipid metabolic process"/>
    <property type="evidence" value="ECO:0007669"/>
    <property type="project" value="InterPro"/>
</dbReference>
<feature type="signal peptide" evidence="1">
    <location>
        <begin position="1"/>
        <end position="17"/>
    </location>
</feature>
<evidence type="ECO:0000313" key="3">
    <source>
        <dbReference type="EMBL" id="TKR96770.1"/>
    </source>
</evidence>
<dbReference type="Proteomes" id="UP000298663">
    <property type="component" value="Unassembled WGS sequence"/>
</dbReference>
<dbReference type="AlphaFoldDB" id="A0A4U5PJI4"/>
<name>A0A4U5PJI4_STECR</name>
<sequence>MMFSVIATMICVGFVHAFPSDPTNVKAVKYYFDIVAAAFSPRLPGCFEGKGIIMHRNYSVTLDGTTSMAYLAYKTNETYLVFAGSLTISQVCDEITGSVHQKHWVTPGSLLSEYDAKFMNSWLNTALFADLMEMREIATGQRYGGNSTTTCIGYSLGASLCELHAGYFGVQYGFVLFDIVNFGNPRPGNRDLNKHGVESYVNRFIRYRFQSDAVSMSPTLDFCRSQYFPSDASTYQINFDVLAWDYSIEFIGHGLNLTTSFDCYSLLDHLSYLAPYPSSVQTYGTSGCSQTAPAPPPFNPVNISRCLQTFENCLDKKRFKSVCIFFKGFMQL</sequence>
<keyword evidence="1" id="KW-0732">Signal</keyword>
<keyword evidence="4" id="KW-1185">Reference proteome</keyword>
<evidence type="ECO:0000313" key="4">
    <source>
        <dbReference type="Proteomes" id="UP000298663"/>
    </source>
</evidence>
<dbReference type="InterPro" id="IPR029058">
    <property type="entry name" value="AB_hydrolase_fold"/>
</dbReference>
<dbReference type="EMBL" id="AZBU02000002">
    <property type="protein sequence ID" value="TKR96770.1"/>
    <property type="molecule type" value="Genomic_DNA"/>
</dbReference>
<dbReference type="SUPFAM" id="SSF53474">
    <property type="entry name" value="alpha/beta-Hydrolases"/>
    <property type="match status" value="1"/>
</dbReference>
<proteinExistence type="predicted"/>
<reference evidence="3 4" key="1">
    <citation type="journal article" date="2015" name="Genome Biol.">
        <title>Comparative genomics of Steinernema reveals deeply conserved gene regulatory networks.</title>
        <authorList>
            <person name="Dillman A.R."/>
            <person name="Macchietto M."/>
            <person name="Porter C.F."/>
            <person name="Rogers A."/>
            <person name="Williams B."/>
            <person name="Antoshechkin I."/>
            <person name="Lee M.M."/>
            <person name="Goodwin Z."/>
            <person name="Lu X."/>
            <person name="Lewis E.E."/>
            <person name="Goodrich-Blair H."/>
            <person name="Stock S.P."/>
            <person name="Adams B.J."/>
            <person name="Sternberg P.W."/>
            <person name="Mortazavi A."/>
        </authorList>
    </citation>
    <scope>NUCLEOTIDE SEQUENCE [LARGE SCALE GENOMIC DNA]</scope>
    <source>
        <strain evidence="3 4">ALL</strain>
    </source>
</reference>
<dbReference type="InterPro" id="IPR002921">
    <property type="entry name" value="Fungal_lipase-type"/>
</dbReference>